<keyword evidence="1" id="KW-0472">Membrane</keyword>
<gene>
    <name evidence="2" type="ORF">P73_1842</name>
    <name evidence="3" type="ORF">P73_1915</name>
</gene>
<organism evidence="3 4">
    <name type="scientific">Celeribacter indicus</name>
    <dbReference type="NCBI Taxonomy" id="1208324"/>
    <lineage>
        <taxon>Bacteria</taxon>
        <taxon>Pseudomonadati</taxon>
        <taxon>Pseudomonadota</taxon>
        <taxon>Alphaproteobacteria</taxon>
        <taxon>Rhodobacterales</taxon>
        <taxon>Roseobacteraceae</taxon>
        <taxon>Celeribacter</taxon>
    </lineage>
</organism>
<dbReference type="OrthoDB" id="8451374at2"/>
<dbReference type="KEGG" id="cid:P73_1915"/>
<evidence type="ECO:0000313" key="2">
    <source>
        <dbReference type="EMBL" id="AJE46557.1"/>
    </source>
</evidence>
<protein>
    <submittedName>
        <fullName evidence="3">Uncharacterized protein</fullName>
    </submittedName>
</protein>
<keyword evidence="1" id="KW-1133">Transmembrane helix</keyword>
<dbReference type="STRING" id="1208324.P73_1842"/>
<evidence type="ECO:0000256" key="1">
    <source>
        <dbReference type="SAM" id="Phobius"/>
    </source>
</evidence>
<dbReference type="AlphaFoldDB" id="A0A0B5DZP4"/>
<feature type="transmembrane region" description="Helical" evidence="1">
    <location>
        <begin position="83"/>
        <end position="103"/>
    </location>
</feature>
<dbReference type="RefSeq" id="WP_043869414.1">
    <property type="nucleotide sequence ID" value="NZ_CP004393.1"/>
</dbReference>
<feature type="transmembrane region" description="Helical" evidence="1">
    <location>
        <begin position="49"/>
        <end position="71"/>
    </location>
</feature>
<dbReference type="EMBL" id="CP004393">
    <property type="protein sequence ID" value="AJE46630.1"/>
    <property type="molecule type" value="Genomic_DNA"/>
</dbReference>
<dbReference type="EMBL" id="CP004393">
    <property type="protein sequence ID" value="AJE46557.1"/>
    <property type="molecule type" value="Genomic_DNA"/>
</dbReference>
<evidence type="ECO:0000313" key="4">
    <source>
        <dbReference type="Proteomes" id="UP000031521"/>
    </source>
</evidence>
<dbReference type="KEGG" id="cid:P73_1842"/>
<keyword evidence="4" id="KW-1185">Reference proteome</keyword>
<name>A0A0B5DZP4_9RHOB</name>
<reference evidence="3 4" key="1">
    <citation type="journal article" date="2014" name="Int. J. Syst. Evol. Microbiol.">
        <title>Celeribacter indicus sp. nov., a polycyclic aromatic hydrocarbon-degrading bacterium from deep-sea sediment and reclassification of Huaishuia halophila as Celeribacter halophilus comb. nov.</title>
        <authorList>
            <person name="Lai Q."/>
            <person name="Cao J."/>
            <person name="Yuan J."/>
            <person name="Li F."/>
            <person name="Shao Z."/>
        </authorList>
    </citation>
    <scope>NUCLEOTIDE SEQUENCE [LARGE SCALE GENOMIC DNA]</scope>
    <source>
        <strain evidence="3">P73</strain>
    </source>
</reference>
<dbReference type="Proteomes" id="UP000031521">
    <property type="component" value="Chromosome"/>
</dbReference>
<evidence type="ECO:0000313" key="3">
    <source>
        <dbReference type="EMBL" id="AJE46630.1"/>
    </source>
</evidence>
<reference evidence="3" key="2">
    <citation type="journal article" date="2015" name="Sci. Rep.">
        <title>Genomic and metabolic analysis of fluoranthene degradation pathway in Celeribacter indicus P73(T.).</title>
        <authorList>
            <person name="Cao J."/>
            <person name="Lai Q."/>
            <person name="Yuan J."/>
            <person name="Shao Z."/>
        </authorList>
    </citation>
    <scope>NUCLEOTIDE SEQUENCE</scope>
    <source>
        <strain evidence="3">P73</strain>
    </source>
</reference>
<proteinExistence type="predicted"/>
<dbReference type="HOGENOM" id="CLU_2092411_0_0_5"/>
<sequence length="116" mass="11626">MNDETGFLAAALKELLASTAVILAAWGALGGATNALTTKMRLRDALRHILLGGLIAAGMGSLSMAVITSWLSLPPEAIPAGGAAGSAAYLVGVFGPAFIEVLLARLRHAGKGDGDA</sequence>
<keyword evidence="1" id="KW-0812">Transmembrane</keyword>
<accession>A0A0B5DZP4</accession>
<feature type="transmembrane region" description="Helical" evidence="1">
    <location>
        <begin position="15"/>
        <end position="37"/>
    </location>
</feature>